<dbReference type="InterPro" id="IPR008929">
    <property type="entry name" value="Chondroitin_lyas"/>
</dbReference>
<feature type="domain" description="Alginate lyase" evidence="5">
    <location>
        <begin position="95"/>
        <end position="294"/>
    </location>
</feature>
<dbReference type="InterPro" id="IPR006626">
    <property type="entry name" value="PbH1"/>
</dbReference>
<dbReference type="InterPro" id="IPR039448">
    <property type="entry name" value="Beta_helix"/>
</dbReference>
<evidence type="ECO:0000259" key="6">
    <source>
        <dbReference type="Pfam" id="PF13229"/>
    </source>
</evidence>
<feature type="chain" id="PRO_5022031378" description="Right handed beta helix domain-containing protein" evidence="4">
    <location>
        <begin position="31"/>
        <end position="692"/>
    </location>
</feature>
<keyword evidence="1 4" id="KW-0732">Signal</keyword>
<dbReference type="Pfam" id="PF13229">
    <property type="entry name" value="Beta_helix"/>
    <property type="match status" value="1"/>
</dbReference>
<evidence type="ECO:0000256" key="1">
    <source>
        <dbReference type="ARBA" id="ARBA00022729"/>
    </source>
</evidence>
<evidence type="ECO:0000313" key="8">
    <source>
        <dbReference type="Proteomes" id="UP000321532"/>
    </source>
</evidence>
<dbReference type="GO" id="GO:0016829">
    <property type="term" value="F:lyase activity"/>
    <property type="evidence" value="ECO:0007669"/>
    <property type="project" value="UniProtKB-KW"/>
</dbReference>
<evidence type="ECO:0000256" key="3">
    <source>
        <dbReference type="ARBA" id="ARBA00023239"/>
    </source>
</evidence>
<accession>A0A512ASW9</accession>
<comment type="caution">
    <text evidence="7">The sequence shown here is derived from an EMBL/GenBank/DDBJ whole genome shotgun (WGS) entry which is preliminary data.</text>
</comment>
<reference evidence="7 8" key="1">
    <citation type="submission" date="2019-07" db="EMBL/GenBank/DDBJ databases">
        <title>Whole genome shotgun sequence of Adhaeribacter aerolatus NBRC 106133.</title>
        <authorList>
            <person name="Hosoyama A."/>
            <person name="Uohara A."/>
            <person name="Ohji S."/>
            <person name="Ichikawa N."/>
        </authorList>
    </citation>
    <scope>NUCLEOTIDE SEQUENCE [LARGE SCALE GENOMIC DNA]</scope>
    <source>
        <strain evidence="7 8">NBRC 106133</strain>
    </source>
</reference>
<gene>
    <name evidence="7" type="ORF">AAE02nite_04730</name>
</gene>
<keyword evidence="8" id="KW-1185">Reference proteome</keyword>
<dbReference type="GO" id="GO:0042597">
    <property type="term" value="C:periplasmic space"/>
    <property type="evidence" value="ECO:0007669"/>
    <property type="project" value="InterPro"/>
</dbReference>
<dbReference type="PANTHER" id="PTHR22990">
    <property type="entry name" value="F-BOX ONLY PROTEIN"/>
    <property type="match status" value="1"/>
</dbReference>
<dbReference type="SUPFAM" id="SSF48230">
    <property type="entry name" value="Chondroitin AC/alginate lyase"/>
    <property type="match status" value="1"/>
</dbReference>
<dbReference type="InterPro" id="IPR011050">
    <property type="entry name" value="Pectin_lyase_fold/virulence"/>
</dbReference>
<dbReference type="Proteomes" id="UP000321532">
    <property type="component" value="Unassembled WGS sequence"/>
</dbReference>
<dbReference type="InterPro" id="IPR051550">
    <property type="entry name" value="SCF-Subunits/Alg-Epimerases"/>
</dbReference>
<proteinExistence type="predicted"/>
<feature type="domain" description="Right handed beta helix" evidence="6">
    <location>
        <begin position="560"/>
        <end position="675"/>
    </location>
</feature>
<feature type="signal peptide" evidence="4">
    <location>
        <begin position="1"/>
        <end position="30"/>
    </location>
</feature>
<evidence type="ECO:0008006" key="9">
    <source>
        <dbReference type="Google" id="ProtNLM"/>
    </source>
</evidence>
<dbReference type="PANTHER" id="PTHR22990:SF15">
    <property type="entry name" value="F-BOX ONLY PROTEIN 10"/>
    <property type="match status" value="1"/>
</dbReference>
<evidence type="ECO:0000313" key="7">
    <source>
        <dbReference type="EMBL" id="GEO02809.1"/>
    </source>
</evidence>
<keyword evidence="2" id="KW-0677">Repeat</keyword>
<protein>
    <recommendedName>
        <fullName evidence="9">Right handed beta helix domain-containing protein</fullName>
    </recommendedName>
</protein>
<dbReference type="InterPro" id="IPR012334">
    <property type="entry name" value="Pectin_lyas_fold"/>
</dbReference>
<dbReference type="EMBL" id="BJYS01000002">
    <property type="protein sequence ID" value="GEO02809.1"/>
    <property type="molecule type" value="Genomic_DNA"/>
</dbReference>
<keyword evidence="3" id="KW-0456">Lyase</keyword>
<dbReference type="InterPro" id="IPR008397">
    <property type="entry name" value="Alginate_lyase_dom"/>
</dbReference>
<dbReference type="Pfam" id="PF05426">
    <property type="entry name" value="Alginate_lyase"/>
    <property type="match status" value="1"/>
</dbReference>
<evidence type="ECO:0000256" key="2">
    <source>
        <dbReference type="ARBA" id="ARBA00022737"/>
    </source>
</evidence>
<name>A0A512ASW9_9BACT</name>
<dbReference type="SUPFAM" id="SSF51126">
    <property type="entry name" value="Pectin lyase-like"/>
    <property type="match status" value="1"/>
</dbReference>
<dbReference type="OrthoDB" id="906928at2"/>
<organism evidence="7 8">
    <name type="scientific">Adhaeribacter aerolatus</name>
    <dbReference type="NCBI Taxonomy" id="670289"/>
    <lineage>
        <taxon>Bacteria</taxon>
        <taxon>Pseudomonadati</taxon>
        <taxon>Bacteroidota</taxon>
        <taxon>Cytophagia</taxon>
        <taxon>Cytophagales</taxon>
        <taxon>Hymenobacteraceae</taxon>
        <taxon>Adhaeribacter</taxon>
    </lineage>
</organism>
<dbReference type="Gene3D" id="1.50.10.100">
    <property type="entry name" value="Chondroitin AC/alginate lyase"/>
    <property type="match status" value="1"/>
</dbReference>
<sequence length="692" mass="75821">MDMRARFTVCMVFFALTAALNAIMPTRASAQKFIHPGIDQTAQDLAHLRSLVLKGEHPYKDAFARLKTVADLNYTVKPHTHVLRGPYGKPNIGGDDLAKSAQMAYNCALVWYITQDKAYADKAIKILNAWAPVLWDFDYNDAKLLAAWTGHVLCNAAEILRYTNAGWQPKEIENFSNMLMTVYYPLMRHYYPQANGNWDGAIIHSIMAMAIFTDNLEMFQNAVNHYLRAPVNGSIFKYIYPSGQCQESTRDQAHVQLGLGEFAGAAQIAYTQGVDLFSLGSNRLALGYEYTAGFLLGQQPQSYGKISERAKTLRDDYEAVYAHYKARGVEMPYTKMALDSIRPKANRSILTAVRVPATKAQTKSGTPKPSPIGYVAGAGAGTKFNFPENAIMVSPGQSLQQALNSAAGTGKWVVAKSGLHTLPTTLKIPSNITLAGEGLGTILFLDPASGEREALVNAANDLHDVTIRDLVVEGSNKPEPPSDPNSARSYRGGYNRGGIIFRALQEGQMKRINLTNLTVRNCTFNGVLISGATDVNITRCDLDENGSNIVPGPKLQHNLLLTHCSDINIKDSRLDTSPHGSGIALDHCQNAAITNSEIARNAYYGVLISESKNITIKDNLIEANDHSGVMVEFLSRGSENITVSNNQIQFNDGYGVEAFAARNSKIQNNKYTGNGNQNEQQLVRSDKVILMP</sequence>
<evidence type="ECO:0000259" key="5">
    <source>
        <dbReference type="Pfam" id="PF05426"/>
    </source>
</evidence>
<dbReference type="AlphaFoldDB" id="A0A512ASW9"/>
<dbReference type="SMART" id="SM00710">
    <property type="entry name" value="PbH1"/>
    <property type="match status" value="7"/>
</dbReference>
<evidence type="ECO:0000256" key="4">
    <source>
        <dbReference type="SAM" id="SignalP"/>
    </source>
</evidence>
<dbReference type="Gene3D" id="2.160.20.10">
    <property type="entry name" value="Single-stranded right-handed beta-helix, Pectin lyase-like"/>
    <property type="match status" value="1"/>
</dbReference>